<accession>A0A553PYR4</accession>
<evidence type="ECO:0008006" key="5">
    <source>
        <dbReference type="Google" id="ProtNLM"/>
    </source>
</evidence>
<dbReference type="AlphaFoldDB" id="A0A553PYR4"/>
<reference evidence="3 4" key="1">
    <citation type="journal article" date="2019" name="Sci. Data">
        <title>Hybrid genome assembly and annotation of Danionella translucida.</title>
        <authorList>
            <person name="Kadobianskyi M."/>
            <person name="Schulze L."/>
            <person name="Schuelke M."/>
            <person name="Judkewitz B."/>
        </authorList>
    </citation>
    <scope>NUCLEOTIDE SEQUENCE [LARGE SCALE GENOMIC DNA]</scope>
    <source>
        <strain evidence="3 4">Bolton</strain>
    </source>
</reference>
<dbReference type="EMBL" id="SRMA01026535">
    <property type="protein sequence ID" value="TRY82828.1"/>
    <property type="molecule type" value="Genomic_DNA"/>
</dbReference>
<evidence type="ECO:0000313" key="4">
    <source>
        <dbReference type="Proteomes" id="UP000316079"/>
    </source>
</evidence>
<feature type="signal peptide" evidence="2">
    <location>
        <begin position="1"/>
        <end position="16"/>
    </location>
</feature>
<dbReference type="Proteomes" id="UP000316079">
    <property type="component" value="Unassembled WGS sequence"/>
</dbReference>
<keyword evidence="4" id="KW-1185">Reference proteome</keyword>
<proteinExistence type="predicted"/>
<evidence type="ECO:0000313" key="3">
    <source>
        <dbReference type="EMBL" id="TRY82828.1"/>
    </source>
</evidence>
<comment type="caution">
    <text evidence="3">The sequence shown here is derived from an EMBL/GenBank/DDBJ whole genome shotgun (WGS) entry which is preliminary data.</text>
</comment>
<evidence type="ECO:0000256" key="1">
    <source>
        <dbReference type="SAM" id="MobiDB-lite"/>
    </source>
</evidence>
<gene>
    <name evidence="3" type="ORF">DNTS_025588</name>
</gene>
<dbReference type="OrthoDB" id="411173at2759"/>
<protein>
    <recommendedName>
        <fullName evidence="5">Reverse transcriptase domain-containing protein</fullName>
    </recommendedName>
</protein>
<keyword evidence="2" id="KW-0732">Signal</keyword>
<name>A0A553PYR4_9TELE</name>
<organism evidence="3 4">
    <name type="scientific">Danionella cerebrum</name>
    <dbReference type="NCBI Taxonomy" id="2873325"/>
    <lineage>
        <taxon>Eukaryota</taxon>
        <taxon>Metazoa</taxon>
        <taxon>Chordata</taxon>
        <taxon>Craniata</taxon>
        <taxon>Vertebrata</taxon>
        <taxon>Euteleostomi</taxon>
        <taxon>Actinopterygii</taxon>
        <taxon>Neopterygii</taxon>
        <taxon>Teleostei</taxon>
        <taxon>Ostariophysi</taxon>
        <taxon>Cypriniformes</taxon>
        <taxon>Danionidae</taxon>
        <taxon>Danioninae</taxon>
        <taxon>Danionella</taxon>
    </lineage>
</organism>
<feature type="region of interest" description="Disordered" evidence="1">
    <location>
        <begin position="211"/>
        <end position="261"/>
    </location>
</feature>
<feature type="chain" id="PRO_5021859719" description="Reverse transcriptase domain-containing protein" evidence="2">
    <location>
        <begin position="17"/>
        <end position="261"/>
    </location>
</feature>
<evidence type="ECO:0000256" key="2">
    <source>
        <dbReference type="SAM" id="SignalP"/>
    </source>
</evidence>
<sequence>MCSSMGLSSLLFFVYTNHISCGGEKIKLLKYADGMALVAHLTDSHTPLQYQEEVKRLTQTFVESLLELNISKTKELCCGPTGKTSPLLTQPLTIQNQVVEQASKDILTLVYRSLIESLLTFDISSWYNFLTIKHRIKPSRIINEATYPSLTKHQQKNLESCCYKSLIQCCKNPSLQPLRGHKKKTSFQAFMIPSTASLSKRKQLFKYLQPTPPETLPIVPSPLGTSSGFEDSEDNKKNLDNDSSISPAFLQIIPDKANEEG</sequence>